<organism evidence="1 2">
    <name type="scientific">Panagrellus redivivus</name>
    <name type="common">Microworm</name>
    <dbReference type="NCBI Taxonomy" id="6233"/>
    <lineage>
        <taxon>Eukaryota</taxon>
        <taxon>Metazoa</taxon>
        <taxon>Ecdysozoa</taxon>
        <taxon>Nematoda</taxon>
        <taxon>Chromadorea</taxon>
        <taxon>Rhabditida</taxon>
        <taxon>Tylenchina</taxon>
        <taxon>Panagrolaimomorpha</taxon>
        <taxon>Panagrolaimoidea</taxon>
        <taxon>Panagrolaimidae</taxon>
        <taxon>Panagrellus</taxon>
    </lineage>
</organism>
<evidence type="ECO:0000313" key="2">
    <source>
        <dbReference type="WBParaSite" id="Pan_g15428.t1"/>
    </source>
</evidence>
<accession>A0A7E4V1U8</accession>
<proteinExistence type="predicted"/>
<keyword evidence="1" id="KW-1185">Reference proteome</keyword>
<reference evidence="2" key="2">
    <citation type="submission" date="2020-10" db="UniProtKB">
        <authorList>
            <consortium name="WormBaseParasite"/>
        </authorList>
    </citation>
    <scope>IDENTIFICATION</scope>
</reference>
<protein>
    <submittedName>
        <fullName evidence="2">rRNA methyltransferase</fullName>
    </submittedName>
</protein>
<dbReference type="WBParaSite" id="Pan_g15428.t1">
    <property type="protein sequence ID" value="Pan_g15428.t1"/>
    <property type="gene ID" value="Pan_g15428"/>
</dbReference>
<sequence length="117" mass="13650">MDNIDPEILELTRQHMQSGRQITDEKYRSRLPEITAAYRLLQAEKDETPDFKQRVSVDTLKPDWKISVVACNESVNKSLHPVAELSIGDQRVELSVEQLSNLRYTVAMLMHRFHHYV</sequence>
<evidence type="ECO:0000313" key="1">
    <source>
        <dbReference type="Proteomes" id="UP000492821"/>
    </source>
</evidence>
<name>A0A7E4V1U8_PANRE</name>
<dbReference type="AlphaFoldDB" id="A0A7E4V1U8"/>
<reference evidence="1" key="1">
    <citation type="journal article" date="2013" name="Genetics">
        <title>The draft genome and transcriptome of Panagrellus redivivus are shaped by the harsh demands of a free-living lifestyle.</title>
        <authorList>
            <person name="Srinivasan J."/>
            <person name="Dillman A.R."/>
            <person name="Macchietto M.G."/>
            <person name="Heikkinen L."/>
            <person name="Lakso M."/>
            <person name="Fracchia K.M."/>
            <person name="Antoshechkin I."/>
            <person name="Mortazavi A."/>
            <person name="Wong G."/>
            <person name="Sternberg P.W."/>
        </authorList>
    </citation>
    <scope>NUCLEOTIDE SEQUENCE [LARGE SCALE GENOMIC DNA]</scope>
    <source>
        <strain evidence="1">MT8872</strain>
    </source>
</reference>
<dbReference type="Proteomes" id="UP000492821">
    <property type="component" value="Unassembled WGS sequence"/>
</dbReference>